<dbReference type="CDD" id="cd07416">
    <property type="entry name" value="MPP_PP2B"/>
    <property type="match status" value="1"/>
</dbReference>
<dbReference type="VEuPathDB" id="TriTrypDB:BSAL_02290"/>
<dbReference type="OrthoDB" id="5593063at2759"/>
<comment type="catalytic activity">
    <reaction evidence="10">
        <text>O-phospho-L-seryl-[protein] + H2O = L-seryl-[protein] + phosphate</text>
        <dbReference type="Rhea" id="RHEA:20629"/>
        <dbReference type="Rhea" id="RHEA-COMP:9863"/>
        <dbReference type="Rhea" id="RHEA-COMP:11604"/>
        <dbReference type="ChEBI" id="CHEBI:15377"/>
        <dbReference type="ChEBI" id="CHEBI:29999"/>
        <dbReference type="ChEBI" id="CHEBI:43474"/>
        <dbReference type="ChEBI" id="CHEBI:83421"/>
        <dbReference type="EC" id="3.1.3.16"/>
    </reaction>
</comment>
<proteinExistence type="inferred from homology"/>
<dbReference type="InterPro" id="IPR029052">
    <property type="entry name" value="Metallo-depent_PP-like"/>
</dbReference>
<evidence type="ECO:0000256" key="5">
    <source>
        <dbReference type="ARBA" id="ARBA00022801"/>
    </source>
</evidence>
<keyword evidence="5 12" id="KW-0378">Hydrolase</keyword>
<dbReference type="PRINTS" id="PR00114">
    <property type="entry name" value="STPHPHTASE"/>
</dbReference>
<name>A0A0S4JKZ6_BODSA</name>
<evidence type="ECO:0000256" key="2">
    <source>
        <dbReference type="ARBA" id="ARBA00001965"/>
    </source>
</evidence>
<comment type="catalytic activity">
    <reaction evidence="11 12">
        <text>O-phospho-L-threonyl-[protein] + H2O = L-threonyl-[protein] + phosphate</text>
        <dbReference type="Rhea" id="RHEA:47004"/>
        <dbReference type="Rhea" id="RHEA-COMP:11060"/>
        <dbReference type="Rhea" id="RHEA-COMP:11605"/>
        <dbReference type="ChEBI" id="CHEBI:15377"/>
        <dbReference type="ChEBI" id="CHEBI:30013"/>
        <dbReference type="ChEBI" id="CHEBI:43474"/>
        <dbReference type="ChEBI" id="CHEBI:61977"/>
        <dbReference type="EC" id="3.1.3.16"/>
    </reaction>
</comment>
<evidence type="ECO:0000256" key="10">
    <source>
        <dbReference type="ARBA" id="ARBA00047761"/>
    </source>
</evidence>
<evidence type="ECO:0000256" key="3">
    <source>
        <dbReference type="ARBA" id="ARBA00009905"/>
    </source>
</evidence>
<evidence type="ECO:0000256" key="7">
    <source>
        <dbReference type="ARBA" id="ARBA00022860"/>
    </source>
</evidence>
<sequence>MSSTAAGAKPKKEEKKSDVPLVNPASIPTAGVMEKMLTTQRACPQITPPNWEALPRSKVFDAKGVPITENLRTHFAREGLLAEADALEIINRAAAILRKEPNLMRLNDPITVCGDIHGQFYDLLKLLEIGGDPKDQQYLFLGDYVDRGCFGCEVVLYLFSFKIKHPDSFFLLRGNHECRHLTAYFNSKQETKYKYSMAVYDAMMNAFDCLPLACILNGRFLCVHGGLSPEIKKVEEINSIHRIREPPSSGPMCDLLWSDPMEDDQESGNDDALYVHNDLRGCSYVFSYAATCQFLVANHLLSVIRAHEAQDEGYRLYKKSSTGFPAVICIFSAPNYCDTYDNKAAIIRFQNNLMNIRQFNSSPHPYYLPNFMNAFTWSLPFVAEKVTDMLTTMWQLVDDGAEDDRSAAPSSLGEERGEQIRKKILAMGKMAKMFRTLREENESIVELKGLAGGQLPIGVIQQGPQAIRTAIHGFQQAKKLDVSNEKRPQFNGQGE</sequence>
<dbReference type="SMART" id="SM00156">
    <property type="entry name" value="PP2Ac"/>
    <property type="match status" value="1"/>
</dbReference>
<dbReference type="PROSITE" id="PS00125">
    <property type="entry name" value="SER_THR_PHOSPHATASE"/>
    <property type="match status" value="1"/>
</dbReference>
<dbReference type="AlphaFoldDB" id="A0A0S4JKZ6"/>
<accession>A0A0S4JKZ6</accession>
<dbReference type="SUPFAM" id="SSF56300">
    <property type="entry name" value="Metallo-dependent phosphatases"/>
    <property type="match status" value="1"/>
</dbReference>
<comment type="cofactor">
    <cofactor evidence="2">
        <name>Fe(3+)</name>
        <dbReference type="ChEBI" id="CHEBI:29034"/>
    </cofactor>
</comment>
<dbReference type="Proteomes" id="UP000051952">
    <property type="component" value="Unassembled WGS sequence"/>
</dbReference>
<evidence type="ECO:0000256" key="13">
    <source>
        <dbReference type="SAM" id="MobiDB-lite"/>
    </source>
</evidence>
<dbReference type="OMA" id="YPAACNF"/>
<keyword evidence="6" id="KW-0862">Zinc</keyword>
<dbReference type="GO" id="GO:0097720">
    <property type="term" value="P:calcineurin-mediated signaling"/>
    <property type="evidence" value="ECO:0007669"/>
    <property type="project" value="InterPro"/>
</dbReference>
<evidence type="ECO:0000256" key="11">
    <source>
        <dbReference type="ARBA" id="ARBA00048336"/>
    </source>
</evidence>
<protein>
    <recommendedName>
        <fullName evidence="12">Serine/threonine-protein phosphatase</fullName>
        <ecNumber evidence="12">3.1.3.16</ecNumber>
    </recommendedName>
</protein>
<dbReference type="InterPro" id="IPR041751">
    <property type="entry name" value="MPP_PP2B"/>
</dbReference>
<comment type="cofactor">
    <cofactor evidence="1">
        <name>Zn(2+)</name>
        <dbReference type="ChEBI" id="CHEBI:29105"/>
    </cofactor>
</comment>
<evidence type="ECO:0000259" key="14">
    <source>
        <dbReference type="PROSITE" id="PS00125"/>
    </source>
</evidence>
<keyword evidence="9" id="KW-0408">Iron</keyword>
<dbReference type="PANTHER" id="PTHR45673">
    <property type="entry name" value="SERINE/THREONINE-PROTEIN PHOSPHATASE 2B CATALYTIC SUBUNIT 1-RELATED"/>
    <property type="match status" value="1"/>
</dbReference>
<dbReference type="Pfam" id="PF00149">
    <property type="entry name" value="Metallophos"/>
    <property type="match status" value="1"/>
</dbReference>
<evidence type="ECO:0000256" key="6">
    <source>
        <dbReference type="ARBA" id="ARBA00022833"/>
    </source>
</evidence>
<reference evidence="16" key="1">
    <citation type="submission" date="2015-09" db="EMBL/GenBank/DDBJ databases">
        <authorList>
            <consortium name="Pathogen Informatics"/>
        </authorList>
    </citation>
    <scope>NUCLEOTIDE SEQUENCE [LARGE SCALE GENOMIC DNA]</scope>
    <source>
        <strain evidence="16">Lake Konstanz</strain>
    </source>
</reference>
<keyword evidence="16" id="KW-1185">Reference proteome</keyword>
<evidence type="ECO:0000313" key="16">
    <source>
        <dbReference type="Proteomes" id="UP000051952"/>
    </source>
</evidence>
<dbReference type="InterPro" id="IPR043360">
    <property type="entry name" value="PP2B"/>
</dbReference>
<dbReference type="GO" id="GO:0033192">
    <property type="term" value="F:calmodulin-dependent protein phosphatase activity"/>
    <property type="evidence" value="ECO:0007669"/>
    <property type="project" value="InterPro"/>
</dbReference>
<dbReference type="GO" id="GO:0005516">
    <property type="term" value="F:calmodulin binding"/>
    <property type="evidence" value="ECO:0007669"/>
    <property type="project" value="UniProtKB-KW"/>
</dbReference>
<dbReference type="GO" id="GO:0046872">
    <property type="term" value="F:metal ion binding"/>
    <property type="evidence" value="ECO:0007669"/>
    <property type="project" value="UniProtKB-KW"/>
</dbReference>
<evidence type="ECO:0000256" key="8">
    <source>
        <dbReference type="ARBA" id="ARBA00022912"/>
    </source>
</evidence>
<keyword evidence="7" id="KW-0112">Calmodulin-binding</keyword>
<dbReference type="EC" id="3.1.3.16" evidence="12"/>
<dbReference type="EMBL" id="CYKH01001867">
    <property type="protein sequence ID" value="CUG90844.1"/>
    <property type="molecule type" value="Genomic_DNA"/>
</dbReference>
<evidence type="ECO:0000256" key="12">
    <source>
        <dbReference type="RuleBase" id="RU004273"/>
    </source>
</evidence>
<gene>
    <name evidence="15" type="ORF">BSAL_02290</name>
</gene>
<evidence type="ECO:0000256" key="1">
    <source>
        <dbReference type="ARBA" id="ARBA00001947"/>
    </source>
</evidence>
<evidence type="ECO:0000256" key="4">
    <source>
        <dbReference type="ARBA" id="ARBA00022723"/>
    </source>
</evidence>
<dbReference type="InterPro" id="IPR004843">
    <property type="entry name" value="Calcineurin-like_PHP"/>
</dbReference>
<comment type="similarity">
    <text evidence="3">Belongs to the PPP phosphatase family. PP-2B subfamily.</text>
</comment>
<organism evidence="15 16">
    <name type="scientific">Bodo saltans</name>
    <name type="common">Flagellated protozoan</name>
    <dbReference type="NCBI Taxonomy" id="75058"/>
    <lineage>
        <taxon>Eukaryota</taxon>
        <taxon>Discoba</taxon>
        <taxon>Euglenozoa</taxon>
        <taxon>Kinetoplastea</taxon>
        <taxon>Metakinetoplastina</taxon>
        <taxon>Eubodonida</taxon>
        <taxon>Bodonidae</taxon>
        <taxon>Bodo</taxon>
    </lineage>
</organism>
<keyword evidence="4" id="KW-0479">Metal-binding</keyword>
<dbReference type="Gene3D" id="3.60.21.10">
    <property type="match status" value="1"/>
</dbReference>
<dbReference type="InterPro" id="IPR006186">
    <property type="entry name" value="Ser/Thr-sp_prot-phosphatase"/>
</dbReference>
<feature type="region of interest" description="Disordered" evidence="13">
    <location>
        <begin position="1"/>
        <end position="24"/>
    </location>
</feature>
<evidence type="ECO:0000313" key="15">
    <source>
        <dbReference type="EMBL" id="CUG90844.1"/>
    </source>
</evidence>
<keyword evidence="8" id="KW-0904">Protein phosphatase</keyword>
<feature type="domain" description="Serine/threonine specific protein phosphatases" evidence="14">
    <location>
        <begin position="172"/>
        <end position="177"/>
    </location>
</feature>
<evidence type="ECO:0000256" key="9">
    <source>
        <dbReference type="ARBA" id="ARBA00023004"/>
    </source>
</evidence>